<dbReference type="Pfam" id="PF04504">
    <property type="entry name" value="GeBP-like_DBD"/>
    <property type="match status" value="2"/>
</dbReference>
<protein>
    <submittedName>
        <fullName evidence="4">OLC1v1003277C1</fullName>
    </submittedName>
</protein>
<comment type="similarity">
    <text evidence="1">Belongs to the GeBP family.</text>
</comment>
<feature type="region of interest" description="Disordered" evidence="2">
    <location>
        <begin position="1"/>
        <end position="27"/>
    </location>
</feature>
<keyword evidence="5" id="KW-1185">Reference proteome</keyword>
<evidence type="ECO:0000313" key="4">
    <source>
        <dbReference type="EMBL" id="CAI9104575.1"/>
    </source>
</evidence>
<evidence type="ECO:0000256" key="1">
    <source>
        <dbReference type="ARBA" id="ARBA00010820"/>
    </source>
</evidence>
<name>A0AAV1D9N8_OLDCO</name>
<dbReference type="Proteomes" id="UP001161247">
    <property type="component" value="Chromosome 4"/>
</dbReference>
<reference evidence="4" key="1">
    <citation type="submission" date="2023-03" db="EMBL/GenBank/DDBJ databases">
        <authorList>
            <person name="Julca I."/>
        </authorList>
    </citation>
    <scope>NUCLEOTIDE SEQUENCE</scope>
</reference>
<dbReference type="EMBL" id="OX459121">
    <property type="protein sequence ID" value="CAI9104575.1"/>
    <property type="molecule type" value="Genomic_DNA"/>
</dbReference>
<evidence type="ECO:0000256" key="2">
    <source>
        <dbReference type="SAM" id="MobiDB-lite"/>
    </source>
</evidence>
<accession>A0AAV1D9N8</accession>
<gene>
    <name evidence="4" type="ORF">OLC1_LOCUS13475</name>
</gene>
<dbReference type="AlphaFoldDB" id="A0AAV1D9N8"/>
<evidence type="ECO:0000259" key="3">
    <source>
        <dbReference type="Pfam" id="PF04504"/>
    </source>
</evidence>
<sequence length="327" mass="37795">MSFPSVGQPQIRARPPPPQAATTTDTEKEKIHQLEIVILQLMIQFLHEKGYTPEPHSPELHAFIKANGFKLNEPVFTDNVDTIKFMYLGMKRKRDLEGSAFKFLDSSTERIFHLAAKLWDEELKFSQDAVQHSFLLNPDSGAYSEKTTEIKKNVWATLMIKDAENTAFVQGDTSGYNIQKSLEIEVLIGLHSFYHNAGGVVPQPHSGELYKFLQETVLVDFEMKYPRPYIAALIWKLYYEFRRMNKAEERYVPFSNPQDGKIYELSKKIWGSPAPAHQLIDLNEPPPVDDELDKFGEEIEDDVIKSILLLTYCYDDWKLIPFWWLSS</sequence>
<organism evidence="4 5">
    <name type="scientific">Oldenlandia corymbosa var. corymbosa</name>
    <dbReference type="NCBI Taxonomy" id="529605"/>
    <lineage>
        <taxon>Eukaryota</taxon>
        <taxon>Viridiplantae</taxon>
        <taxon>Streptophyta</taxon>
        <taxon>Embryophyta</taxon>
        <taxon>Tracheophyta</taxon>
        <taxon>Spermatophyta</taxon>
        <taxon>Magnoliopsida</taxon>
        <taxon>eudicotyledons</taxon>
        <taxon>Gunneridae</taxon>
        <taxon>Pentapetalae</taxon>
        <taxon>asterids</taxon>
        <taxon>lamiids</taxon>
        <taxon>Gentianales</taxon>
        <taxon>Rubiaceae</taxon>
        <taxon>Rubioideae</taxon>
        <taxon>Spermacoceae</taxon>
        <taxon>Hedyotis-Oldenlandia complex</taxon>
        <taxon>Oldenlandia</taxon>
    </lineage>
</organism>
<evidence type="ECO:0000313" key="5">
    <source>
        <dbReference type="Proteomes" id="UP001161247"/>
    </source>
</evidence>
<feature type="domain" description="Glabrous enhancer-binding protein-like DBD" evidence="3">
    <location>
        <begin position="183"/>
        <end position="271"/>
    </location>
</feature>
<proteinExistence type="inferred from homology"/>
<feature type="domain" description="Glabrous enhancer-binding protein-like DBD" evidence="3">
    <location>
        <begin position="35"/>
        <end position="120"/>
    </location>
</feature>
<dbReference type="InterPro" id="IPR053932">
    <property type="entry name" value="GeBP-like_DBD"/>
</dbReference>